<dbReference type="PANTHER" id="PTHR33498:SF1">
    <property type="entry name" value="TRANSPOSASE FOR INSERTION SEQUENCE ELEMENT IS1557"/>
    <property type="match status" value="1"/>
</dbReference>
<evidence type="ECO:0000313" key="2">
    <source>
        <dbReference type="Proteomes" id="UP000324252"/>
    </source>
</evidence>
<name>A0A1H0N118_9RHOB</name>
<dbReference type="InterPro" id="IPR047951">
    <property type="entry name" value="Transpos_ISL3"/>
</dbReference>
<dbReference type="PANTHER" id="PTHR33498">
    <property type="entry name" value="TRANSPOSASE FOR INSERTION SEQUENCE ELEMENT IS1557"/>
    <property type="match status" value="1"/>
</dbReference>
<dbReference type="AlphaFoldDB" id="A0A1H0N118"/>
<keyword evidence="2" id="KW-1185">Reference proteome</keyword>
<dbReference type="EMBL" id="FQZZ01000010">
    <property type="protein sequence ID" value="SHK81459.1"/>
    <property type="molecule type" value="Genomic_DNA"/>
</dbReference>
<gene>
    <name evidence="1" type="ORF">SAMN05444142_11021</name>
</gene>
<evidence type="ECO:0000313" key="1">
    <source>
        <dbReference type="EMBL" id="SHK81459.1"/>
    </source>
</evidence>
<accession>A0A1H0N118</accession>
<sequence>MHRLGLGVSDDTVLRQLKRCAQGTTEAPTIIGIDDWSWRKSQTYGTIIVDLERRVVIDILEDRDVVTCTN</sequence>
<protein>
    <submittedName>
        <fullName evidence="1">Transposase</fullName>
    </submittedName>
</protein>
<dbReference type="Proteomes" id="UP000324252">
    <property type="component" value="Unassembled WGS sequence"/>
</dbReference>
<organism evidence="1 2">
    <name type="scientific">Lutimaribacter pacificus</name>
    <dbReference type="NCBI Taxonomy" id="391948"/>
    <lineage>
        <taxon>Bacteria</taxon>
        <taxon>Pseudomonadati</taxon>
        <taxon>Pseudomonadota</taxon>
        <taxon>Alphaproteobacteria</taxon>
        <taxon>Rhodobacterales</taxon>
        <taxon>Roseobacteraceae</taxon>
        <taxon>Lutimaribacter</taxon>
    </lineage>
</organism>
<reference evidence="1 2" key="1">
    <citation type="submission" date="2016-11" db="EMBL/GenBank/DDBJ databases">
        <authorList>
            <person name="Varghese N."/>
            <person name="Submissions S."/>
        </authorList>
    </citation>
    <scope>NUCLEOTIDE SEQUENCE [LARGE SCALE GENOMIC DNA]</scope>
    <source>
        <strain evidence="1 2">DSM 29620</strain>
    </source>
</reference>
<proteinExistence type="predicted"/>